<proteinExistence type="predicted"/>
<accession>A0A365TQ79</accession>
<dbReference type="EMBL" id="QNTU01000003">
    <property type="protein sequence ID" value="RBI68121.1"/>
    <property type="molecule type" value="Genomic_DNA"/>
</dbReference>
<name>A0A365TQ79_9GAMM</name>
<gene>
    <name evidence="1" type="ORF">DQ400_07020</name>
</gene>
<reference evidence="2" key="1">
    <citation type="submission" date="2018-06" db="EMBL/GenBank/DDBJ databases">
        <title>Whole genome sequencing of four bacterial strains from South Shetland trench revealing bio-synthetic gene clusters.</title>
        <authorList>
            <person name="Abdel-Mageed W.M."/>
            <person name="Lehri B."/>
            <person name="Jarmusch S."/>
            <person name="Miranda K."/>
            <person name="Goodfellow M."/>
            <person name="Jaspars M."/>
            <person name="Karlyshev A.V."/>
        </authorList>
    </citation>
    <scope>NUCLEOTIDE SEQUENCE [LARGE SCALE GENOMIC DNA]</scope>
    <source>
        <strain evidence="2">SST4</strain>
    </source>
</reference>
<dbReference type="SUPFAM" id="SSF52980">
    <property type="entry name" value="Restriction endonuclease-like"/>
    <property type="match status" value="1"/>
</dbReference>
<evidence type="ECO:0000313" key="1">
    <source>
        <dbReference type="EMBL" id="RBI68121.1"/>
    </source>
</evidence>
<dbReference type="AlphaFoldDB" id="A0A365TQ79"/>
<keyword evidence="2" id="KW-1185">Reference proteome</keyword>
<evidence type="ECO:0000313" key="2">
    <source>
        <dbReference type="Proteomes" id="UP000252204"/>
    </source>
</evidence>
<organism evidence="1 2">
    <name type="scientific">Vreelandella sulfidaeris</name>
    <dbReference type="NCBI Taxonomy" id="115553"/>
    <lineage>
        <taxon>Bacteria</taxon>
        <taxon>Pseudomonadati</taxon>
        <taxon>Pseudomonadota</taxon>
        <taxon>Gammaproteobacteria</taxon>
        <taxon>Oceanospirillales</taxon>
        <taxon>Halomonadaceae</taxon>
        <taxon>Vreelandella</taxon>
    </lineage>
</organism>
<protein>
    <submittedName>
        <fullName evidence="1">Uncharacterized protein</fullName>
    </submittedName>
</protein>
<dbReference type="InterPro" id="IPR011335">
    <property type="entry name" value="Restrct_endonuc-II-like"/>
</dbReference>
<comment type="caution">
    <text evidence="1">The sequence shown here is derived from an EMBL/GenBank/DDBJ whole genome shotgun (WGS) entry which is preliminary data.</text>
</comment>
<sequence>MREKVLTWINKSGFPLEMEAAKAFRNAGFEVRQSATHLDPQEQKGREIDVLAQDPDWIGVIDIYFVVECKSSDKPWVVLMADDVLSNFNRVHAFAVTSIDAKPEIFSVWHNNEDFKFLLGKSTRCGYSFRQALGGKNDQAYTASISVLKACAGLTRERTASALKRFAFALPVIVVDTPIFECTLNSNGDIELAEVDQSDFLFSAHMPDEVACCIKVIRKDKLQEFTQTAKKTADSLRQFMEESEQAAIESAGSPNH</sequence>
<dbReference type="Proteomes" id="UP000252204">
    <property type="component" value="Unassembled WGS sequence"/>
</dbReference>